<name>A0A232EHC9_9HYME</name>
<gene>
    <name evidence="1" type="ORF">TSAR_005136</name>
</gene>
<protein>
    <submittedName>
        <fullName evidence="1">Uncharacterized protein</fullName>
    </submittedName>
</protein>
<evidence type="ECO:0000313" key="1">
    <source>
        <dbReference type="EMBL" id="OXU17744.1"/>
    </source>
</evidence>
<proteinExistence type="predicted"/>
<accession>A0A232EHC9</accession>
<sequence length="67" mass="7741">MDDKSRGKSGNTKLYFPIHNSNTKYNCSEDTVKSRIKDTVKSLIKVWLQKSGDSIRSENKKAERLKH</sequence>
<dbReference type="AlphaFoldDB" id="A0A232EHC9"/>
<dbReference type="EMBL" id="NNAY01004537">
    <property type="protein sequence ID" value="OXU17744.1"/>
    <property type="molecule type" value="Genomic_DNA"/>
</dbReference>
<reference evidence="1 2" key="1">
    <citation type="journal article" date="2017" name="Curr. Biol.">
        <title>The Evolution of Venom by Co-option of Single-Copy Genes.</title>
        <authorList>
            <person name="Martinson E.O."/>
            <person name="Mrinalini"/>
            <person name="Kelkar Y.D."/>
            <person name="Chang C.H."/>
            <person name="Werren J.H."/>
        </authorList>
    </citation>
    <scope>NUCLEOTIDE SEQUENCE [LARGE SCALE GENOMIC DNA]</scope>
    <source>
        <strain evidence="1 2">Alberta</strain>
        <tissue evidence="1">Whole body</tissue>
    </source>
</reference>
<organism evidence="1 2">
    <name type="scientific">Trichomalopsis sarcophagae</name>
    <dbReference type="NCBI Taxonomy" id="543379"/>
    <lineage>
        <taxon>Eukaryota</taxon>
        <taxon>Metazoa</taxon>
        <taxon>Ecdysozoa</taxon>
        <taxon>Arthropoda</taxon>
        <taxon>Hexapoda</taxon>
        <taxon>Insecta</taxon>
        <taxon>Pterygota</taxon>
        <taxon>Neoptera</taxon>
        <taxon>Endopterygota</taxon>
        <taxon>Hymenoptera</taxon>
        <taxon>Apocrita</taxon>
        <taxon>Proctotrupomorpha</taxon>
        <taxon>Chalcidoidea</taxon>
        <taxon>Pteromalidae</taxon>
        <taxon>Pteromalinae</taxon>
        <taxon>Trichomalopsis</taxon>
    </lineage>
</organism>
<keyword evidence="2" id="KW-1185">Reference proteome</keyword>
<dbReference type="Proteomes" id="UP000215335">
    <property type="component" value="Unassembled WGS sequence"/>
</dbReference>
<evidence type="ECO:0000313" key="2">
    <source>
        <dbReference type="Proteomes" id="UP000215335"/>
    </source>
</evidence>
<comment type="caution">
    <text evidence="1">The sequence shown here is derived from an EMBL/GenBank/DDBJ whole genome shotgun (WGS) entry which is preliminary data.</text>
</comment>